<comment type="PTM">
    <text evidence="6">C-terminal thiocarboxylation occurs in 2 steps, it is first acyl-adenylated (-COAMP) via the hesA/moeB/thiF part of MOCS3, then thiocarboxylated (-COSH) via the rhodanese domain of MOCS3.</text>
</comment>
<reference evidence="8 9" key="1">
    <citation type="submission" date="2013-09" db="EMBL/GenBank/DDBJ databases">
        <title>Corchorus capsularis genome sequencing.</title>
        <authorList>
            <person name="Alam M."/>
            <person name="Haque M.S."/>
            <person name="Islam M.S."/>
            <person name="Emdad E.M."/>
            <person name="Islam M.M."/>
            <person name="Ahmed B."/>
            <person name="Halim A."/>
            <person name="Hossen Q.M.M."/>
            <person name="Hossain M.Z."/>
            <person name="Ahmed R."/>
            <person name="Khan M.M."/>
            <person name="Islam R."/>
            <person name="Rashid M.M."/>
            <person name="Khan S.A."/>
            <person name="Rahman M.S."/>
            <person name="Alam M."/>
        </authorList>
    </citation>
    <scope>NUCLEOTIDE SEQUENCE [LARGE SCALE GENOMIC DNA]</scope>
    <source>
        <strain evidence="9">cv. CVL-1</strain>
        <tissue evidence="8">Whole seedling</tissue>
    </source>
</reference>
<comment type="pathway">
    <text evidence="1 6">Cofactor biosynthesis; molybdopterin biosynthesis.</text>
</comment>
<dbReference type="GO" id="GO:0006777">
    <property type="term" value="P:Mo-molybdopterin cofactor biosynthetic process"/>
    <property type="evidence" value="ECO:0007669"/>
    <property type="project" value="UniProtKB-UniRule"/>
</dbReference>
<evidence type="ECO:0000256" key="3">
    <source>
        <dbReference type="ARBA" id="ARBA00022553"/>
    </source>
</evidence>
<dbReference type="FunFam" id="3.10.20.30:FF:000010">
    <property type="entry name" value="Molybdopterin synthase sulfur carrier subunit"/>
    <property type="match status" value="1"/>
</dbReference>
<dbReference type="GO" id="GO:0004857">
    <property type="term" value="F:enzyme inhibitor activity"/>
    <property type="evidence" value="ECO:0007669"/>
    <property type="project" value="InterPro"/>
</dbReference>
<dbReference type="SMART" id="SM00856">
    <property type="entry name" value="PMEI"/>
    <property type="match status" value="1"/>
</dbReference>
<dbReference type="Gene3D" id="3.10.20.30">
    <property type="match status" value="1"/>
</dbReference>
<sequence>MESESQNNSLVGTPVVDEGSSVQIKVLFFARARDITGLPELPLVVSSGSTTEDCLNKLVAKFPNLQDIRGCIVLALNEEYTTESAIVKDKDELAIIPPISDAFRPTLFLGRTLIEKTCRQTPFYELCLWSLKSHPESRDADDVKKLTQIMVDSVLKTKAMDTLDLIDELLQDGIALEPAMQRALTSCAERYNAIIKGDVPEIVEALKTGDYKFAEKGSNDAAMEANSCEMDFPSKSPLTDMNMVVHDVSVVTSSMVKIMLHSPIYRSK</sequence>
<dbReference type="SUPFAM" id="SSF54285">
    <property type="entry name" value="MoaD/ThiS"/>
    <property type="match status" value="1"/>
</dbReference>
<dbReference type="GO" id="GO:0030366">
    <property type="term" value="F:molybdopterin synthase activity"/>
    <property type="evidence" value="ECO:0007669"/>
    <property type="project" value="UniProtKB-UniRule"/>
</dbReference>
<feature type="domain" description="Pectinesterase inhibitor" evidence="7">
    <location>
        <begin position="109"/>
        <end position="255"/>
    </location>
</feature>
<comment type="similarity">
    <text evidence="6">Belongs to the MoaD family. MOCS2A subfamily.</text>
</comment>
<dbReference type="CDD" id="cd15796">
    <property type="entry name" value="CIF_like"/>
    <property type="match status" value="1"/>
</dbReference>
<evidence type="ECO:0000259" key="7">
    <source>
        <dbReference type="SMART" id="SM00856"/>
    </source>
</evidence>
<keyword evidence="9" id="KW-1185">Reference proteome</keyword>
<dbReference type="Gramene" id="OMO51545">
    <property type="protein sequence ID" value="OMO51545"/>
    <property type="gene ID" value="CCACVL1_29721"/>
</dbReference>
<dbReference type="Proteomes" id="UP000188268">
    <property type="component" value="Unassembled WGS sequence"/>
</dbReference>
<dbReference type="InterPro" id="IPR012675">
    <property type="entry name" value="Beta-grasp_dom_sf"/>
</dbReference>
<dbReference type="InterPro" id="IPR035513">
    <property type="entry name" value="Invertase/methylesterase_inhib"/>
</dbReference>
<comment type="caution">
    <text evidence="6">Lacks conserved residue(s) required for the propagation of feature annotation.</text>
</comment>
<accession>A0A1R3G0C4</accession>
<organism evidence="8 9">
    <name type="scientific">Corchorus capsularis</name>
    <name type="common">Jute</name>
    <dbReference type="NCBI Taxonomy" id="210143"/>
    <lineage>
        <taxon>Eukaryota</taxon>
        <taxon>Viridiplantae</taxon>
        <taxon>Streptophyta</taxon>
        <taxon>Embryophyta</taxon>
        <taxon>Tracheophyta</taxon>
        <taxon>Spermatophyta</taxon>
        <taxon>Magnoliopsida</taxon>
        <taxon>eudicotyledons</taxon>
        <taxon>Gunneridae</taxon>
        <taxon>Pentapetalae</taxon>
        <taxon>rosids</taxon>
        <taxon>malvids</taxon>
        <taxon>Malvales</taxon>
        <taxon>Malvaceae</taxon>
        <taxon>Grewioideae</taxon>
        <taxon>Apeibeae</taxon>
        <taxon>Corchorus</taxon>
    </lineage>
</organism>
<evidence type="ECO:0000256" key="1">
    <source>
        <dbReference type="ARBA" id="ARBA00005046"/>
    </source>
</evidence>
<keyword evidence="4 6" id="KW-0547">Nucleotide-binding</keyword>
<dbReference type="GO" id="GO:0000166">
    <property type="term" value="F:nucleotide binding"/>
    <property type="evidence" value="ECO:0007669"/>
    <property type="project" value="UniProtKB-KW"/>
</dbReference>
<dbReference type="PANTHER" id="PTHR33359:SF1">
    <property type="entry name" value="MOLYBDOPTERIN SYNTHASE SULFUR CARRIER SUBUNIT"/>
    <property type="match status" value="1"/>
</dbReference>
<keyword evidence="2 6" id="KW-0963">Cytoplasm</keyword>
<dbReference type="GO" id="GO:1990133">
    <property type="term" value="C:molybdopterin adenylyltransferase complex"/>
    <property type="evidence" value="ECO:0007669"/>
    <property type="project" value="TreeGrafter"/>
</dbReference>
<dbReference type="OrthoDB" id="1918674at2759"/>
<dbReference type="NCBIfam" id="TIGR01682">
    <property type="entry name" value="moaD"/>
    <property type="match status" value="1"/>
</dbReference>
<keyword evidence="3" id="KW-0597">Phosphoprotein</keyword>
<dbReference type="NCBIfam" id="TIGR01614">
    <property type="entry name" value="PME_inhib"/>
    <property type="match status" value="1"/>
</dbReference>
<evidence type="ECO:0000313" key="9">
    <source>
        <dbReference type="Proteomes" id="UP000188268"/>
    </source>
</evidence>
<dbReference type="Pfam" id="PF04043">
    <property type="entry name" value="PMEI"/>
    <property type="match status" value="1"/>
</dbReference>
<proteinExistence type="inferred from homology"/>
<dbReference type="InterPro" id="IPR003749">
    <property type="entry name" value="ThiS/MoaD-like"/>
</dbReference>
<dbReference type="Pfam" id="PF02597">
    <property type="entry name" value="ThiS"/>
    <property type="match status" value="1"/>
</dbReference>
<comment type="function">
    <text evidence="6">Acts as a sulfur carrier required for molybdopterin biosynthesis. Component of the molybdopterin synthase complex that catalyzes the conversion of precursor Z into molybdopterin by mediating the incorporation of 2 sulfur atoms into precursor Z to generate a dithiolene group. In the complex, serves as sulfur donor by being thiocarboxylated (-COSH) at its C-terminus by MOCS3. After interaction with MOCS2B, the sulfur is then transferred to precursor Z to form molybdopterin.</text>
</comment>
<comment type="subunit">
    <text evidence="6">Heterotetramer; composed of 2 small (MOCS2A) and 2 large (MOCS2B) subunits.</text>
</comment>
<protein>
    <recommendedName>
        <fullName evidence="6">Molybdopterin synthase sulfur carrier subunit</fullName>
    </recommendedName>
    <alternativeName>
        <fullName evidence="6">Molybdenum cofactor synthesis protein 2 small subunit</fullName>
    </alternativeName>
    <alternativeName>
        <fullName evidence="6">Molybdenum cofactor synthesis protein 2A</fullName>
        <shortName evidence="6">MOCS2A</shortName>
    </alternativeName>
    <alternativeName>
        <fullName evidence="6">Sulfur carrier protein MOCS2A</fullName>
    </alternativeName>
</protein>
<dbReference type="InterPro" id="IPR044672">
    <property type="entry name" value="MOCS2A"/>
</dbReference>
<dbReference type="InterPro" id="IPR016155">
    <property type="entry name" value="Mopterin_synth/thiamin_S_b"/>
</dbReference>
<dbReference type="InterPro" id="IPR034087">
    <property type="entry name" value="C/VIF1"/>
</dbReference>
<dbReference type="InterPro" id="IPR028887">
    <property type="entry name" value="MOCS2A_euk"/>
</dbReference>
<keyword evidence="5 6" id="KW-0501">Molybdenum cofactor biosynthesis</keyword>
<comment type="subcellular location">
    <subcellularLocation>
        <location evidence="6">Cytoplasm</location>
    </subcellularLocation>
</comment>
<dbReference type="PANTHER" id="PTHR33359">
    <property type="entry name" value="MOLYBDOPTERIN SYNTHASE SULFUR CARRIER SUBUNIT"/>
    <property type="match status" value="1"/>
</dbReference>
<dbReference type="CDD" id="cd00754">
    <property type="entry name" value="Ubl_MoaD"/>
    <property type="match status" value="1"/>
</dbReference>
<dbReference type="STRING" id="210143.A0A1R3G0C4"/>
<evidence type="ECO:0000256" key="2">
    <source>
        <dbReference type="ARBA" id="ARBA00022490"/>
    </source>
</evidence>
<dbReference type="HAMAP" id="MF_03051">
    <property type="entry name" value="MOCS2A"/>
    <property type="match status" value="1"/>
</dbReference>
<dbReference type="GO" id="GO:1990140">
    <property type="term" value="C:molybdopterin synthase complex"/>
    <property type="evidence" value="ECO:0007669"/>
    <property type="project" value="UniProtKB-UniRule"/>
</dbReference>
<name>A0A1R3G0C4_COCAP</name>
<evidence type="ECO:0000313" key="8">
    <source>
        <dbReference type="EMBL" id="OMO51545.1"/>
    </source>
</evidence>
<evidence type="ECO:0000256" key="6">
    <source>
        <dbReference type="HAMAP-Rule" id="MF_03051"/>
    </source>
</evidence>
<dbReference type="InterPro" id="IPR006501">
    <property type="entry name" value="Pectinesterase_inhib_dom"/>
</dbReference>
<dbReference type="Gene3D" id="1.20.140.40">
    <property type="entry name" value="Invertase/pectin methylesterase inhibitor family protein"/>
    <property type="match status" value="1"/>
</dbReference>
<evidence type="ECO:0000256" key="4">
    <source>
        <dbReference type="ARBA" id="ARBA00022741"/>
    </source>
</evidence>
<dbReference type="UniPathway" id="UPA00344"/>
<dbReference type="FunFam" id="1.20.140.40:FF:000009">
    <property type="entry name" value="Invertase/pectin methylesterase inhibitor family protein"/>
    <property type="match status" value="1"/>
</dbReference>
<evidence type="ECO:0000256" key="5">
    <source>
        <dbReference type="ARBA" id="ARBA00023150"/>
    </source>
</evidence>
<gene>
    <name evidence="8" type="ORF">CCACVL1_29721</name>
</gene>
<dbReference type="AlphaFoldDB" id="A0A1R3G0C4"/>
<dbReference type="OMA" id="AMEANSC"/>
<dbReference type="SUPFAM" id="SSF101148">
    <property type="entry name" value="Plant invertase/pectin methylesterase inhibitor"/>
    <property type="match status" value="1"/>
</dbReference>
<dbReference type="EMBL" id="AWWV01015771">
    <property type="protein sequence ID" value="OMO51545.1"/>
    <property type="molecule type" value="Genomic_DNA"/>
</dbReference>
<comment type="caution">
    <text evidence="8">The sequence shown here is derived from an EMBL/GenBank/DDBJ whole genome shotgun (WGS) entry which is preliminary data.</text>
</comment>